<organism evidence="3">
    <name type="scientific">marine sediment metagenome</name>
    <dbReference type="NCBI Taxonomy" id="412755"/>
    <lineage>
        <taxon>unclassified sequences</taxon>
        <taxon>metagenomes</taxon>
        <taxon>ecological metagenomes</taxon>
    </lineage>
</organism>
<dbReference type="AlphaFoldDB" id="X0TLE0"/>
<accession>X0TLE0</accession>
<protein>
    <recommendedName>
        <fullName evidence="2">EamA domain-containing protein</fullName>
    </recommendedName>
</protein>
<dbReference type="EMBL" id="BARS01013164">
    <property type="protein sequence ID" value="GAF94049.1"/>
    <property type="molecule type" value="Genomic_DNA"/>
</dbReference>
<keyword evidence="1" id="KW-0812">Transmembrane</keyword>
<gene>
    <name evidence="3" type="ORF">S01H1_23032</name>
</gene>
<comment type="caution">
    <text evidence="3">The sequence shown here is derived from an EMBL/GenBank/DDBJ whole genome shotgun (WGS) entry which is preliminary data.</text>
</comment>
<dbReference type="GO" id="GO:0016020">
    <property type="term" value="C:membrane"/>
    <property type="evidence" value="ECO:0007669"/>
    <property type="project" value="InterPro"/>
</dbReference>
<feature type="transmembrane region" description="Helical" evidence="1">
    <location>
        <begin position="36"/>
        <end position="54"/>
    </location>
</feature>
<proteinExistence type="predicted"/>
<name>X0TLE0_9ZZZZ</name>
<reference evidence="3" key="1">
    <citation type="journal article" date="2014" name="Front. Microbiol.">
        <title>High frequency of phylogenetically diverse reductive dehalogenase-homologous genes in deep subseafloor sedimentary metagenomes.</title>
        <authorList>
            <person name="Kawai M."/>
            <person name="Futagami T."/>
            <person name="Toyoda A."/>
            <person name="Takaki Y."/>
            <person name="Nishi S."/>
            <person name="Hori S."/>
            <person name="Arai W."/>
            <person name="Tsubouchi T."/>
            <person name="Morono Y."/>
            <person name="Uchiyama I."/>
            <person name="Ito T."/>
            <person name="Fujiyama A."/>
            <person name="Inagaki F."/>
            <person name="Takami H."/>
        </authorList>
    </citation>
    <scope>NUCLEOTIDE SEQUENCE</scope>
    <source>
        <strain evidence="3">Expedition CK06-06</strain>
    </source>
</reference>
<dbReference type="Gene3D" id="1.10.3730.20">
    <property type="match status" value="1"/>
</dbReference>
<sequence>KLIHAYPVSQLAIFTFLSPVFGVASGVVILREQLTAGLILGLLSVSAGIYVTNYRKG</sequence>
<dbReference type="InterPro" id="IPR037185">
    <property type="entry name" value="EmrE-like"/>
</dbReference>
<dbReference type="SUPFAM" id="SSF103481">
    <property type="entry name" value="Multidrug resistance efflux transporter EmrE"/>
    <property type="match status" value="1"/>
</dbReference>
<feature type="transmembrane region" description="Helical" evidence="1">
    <location>
        <begin position="12"/>
        <end position="30"/>
    </location>
</feature>
<feature type="domain" description="EamA" evidence="2">
    <location>
        <begin position="4"/>
        <end position="53"/>
    </location>
</feature>
<keyword evidence="1" id="KW-1133">Transmembrane helix</keyword>
<evidence type="ECO:0000313" key="3">
    <source>
        <dbReference type="EMBL" id="GAF94049.1"/>
    </source>
</evidence>
<feature type="non-terminal residue" evidence="3">
    <location>
        <position position="1"/>
    </location>
</feature>
<dbReference type="Pfam" id="PF00892">
    <property type="entry name" value="EamA"/>
    <property type="match status" value="1"/>
</dbReference>
<keyword evidence="1" id="KW-0472">Membrane</keyword>
<evidence type="ECO:0000259" key="2">
    <source>
        <dbReference type="Pfam" id="PF00892"/>
    </source>
</evidence>
<evidence type="ECO:0000256" key="1">
    <source>
        <dbReference type="SAM" id="Phobius"/>
    </source>
</evidence>
<dbReference type="InterPro" id="IPR000620">
    <property type="entry name" value="EamA_dom"/>
</dbReference>